<feature type="chain" id="PRO_5022902828" description="Myrosinase 1" evidence="5">
    <location>
        <begin position="19"/>
        <end position="459"/>
    </location>
</feature>
<gene>
    <name evidence="6" type="ORF">LSINAPIS_LOCUS6570</name>
</gene>
<dbReference type="PANTHER" id="PTHR10353">
    <property type="entry name" value="GLYCOSYL HYDROLASE"/>
    <property type="match status" value="1"/>
</dbReference>
<feature type="signal peptide" evidence="5">
    <location>
        <begin position="1"/>
        <end position="18"/>
    </location>
</feature>
<evidence type="ECO:0000256" key="2">
    <source>
        <dbReference type="ARBA" id="ARBA00022801"/>
    </source>
</evidence>
<evidence type="ECO:0000256" key="4">
    <source>
        <dbReference type="RuleBase" id="RU003690"/>
    </source>
</evidence>
<dbReference type="Proteomes" id="UP000324832">
    <property type="component" value="Unassembled WGS sequence"/>
</dbReference>
<evidence type="ECO:0000313" key="7">
    <source>
        <dbReference type="Proteomes" id="UP000324832"/>
    </source>
</evidence>
<proteinExistence type="inferred from homology"/>
<dbReference type="InterPro" id="IPR033132">
    <property type="entry name" value="GH_1_N_CS"/>
</dbReference>
<keyword evidence="3" id="KW-0326">Glycosidase</keyword>
<keyword evidence="7" id="KW-1185">Reference proteome</keyword>
<organism evidence="6 7">
    <name type="scientific">Leptidea sinapis</name>
    <dbReference type="NCBI Taxonomy" id="189913"/>
    <lineage>
        <taxon>Eukaryota</taxon>
        <taxon>Metazoa</taxon>
        <taxon>Ecdysozoa</taxon>
        <taxon>Arthropoda</taxon>
        <taxon>Hexapoda</taxon>
        <taxon>Insecta</taxon>
        <taxon>Pterygota</taxon>
        <taxon>Neoptera</taxon>
        <taxon>Endopterygota</taxon>
        <taxon>Lepidoptera</taxon>
        <taxon>Glossata</taxon>
        <taxon>Ditrysia</taxon>
        <taxon>Papilionoidea</taxon>
        <taxon>Pieridae</taxon>
        <taxon>Dismorphiinae</taxon>
        <taxon>Leptidea</taxon>
    </lineage>
</organism>
<evidence type="ECO:0000256" key="3">
    <source>
        <dbReference type="ARBA" id="ARBA00023295"/>
    </source>
</evidence>
<dbReference type="Gene3D" id="3.20.20.80">
    <property type="entry name" value="Glycosidases"/>
    <property type="match status" value="1"/>
</dbReference>
<evidence type="ECO:0000256" key="5">
    <source>
        <dbReference type="SAM" id="SignalP"/>
    </source>
</evidence>
<sequence>MYLSVLTVFFTLYSAASGQRDFPPGFKFGAATAAYQIEGGWDADGKAPNIWDDFIHKNPHVIHNRSNGDIACDSYNLWRQDVQIATDLGLHFYRISIAWSRLLPNSFSNQINEAAVKYYNNVIDGLLEKGVEPFITLYHWDLPQKLQDLGGWTNPLVADWFADYARVAFALFGDRVKTWITINEPLIMCEATYSMGLHAPGVSSPGFGDYLCSKNVIMAHAKAWRIYDEEFRSKYNGRVSLTNHLIWVEAQTKETEELAEISRQFIIGMFAHPIFTAEGGWPSAVERIVADNSKNEGYTRTRLPPFTEEEKELVRGTYDFFGLNFYTSRIVRTANDDEKIGSFPLSGCPEIGVVYEPLESWPKAVVDWFYIYPEGMRKVLGWLKENYGDLEYVMLENGFTNARSGVLLAIKDGVNVTHYTAPKFGLVEVDFNDPHRKRTPRASARYYANVIQKHSLDLH</sequence>
<protein>
    <recommendedName>
        <fullName evidence="8">Myrosinase 1</fullName>
    </recommendedName>
</protein>
<evidence type="ECO:0000313" key="6">
    <source>
        <dbReference type="EMBL" id="VVC94670.1"/>
    </source>
</evidence>
<keyword evidence="2" id="KW-0378">Hydrolase</keyword>
<reference evidence="6 7" key="1">
    <citation type="submission" date="2017-07" db="EMBL/GenBank/DDBJ databases">
        <authorList>
            <person name="Talla V."/>
            <person name="Backstrom N."/>
        </authorList>
    </citation>
    <scope>NUCLEOTIDE SEQUENCE [LARGE SCALE GENOMIC DNA]</scope>
</reference>
<name>A0A5E4QAP5_9NEOP</name>
<dbReference type="GO" id="GO:0005975">
    <property type="term" value="P:carbohydrate metabolic process"/>
    <property type="evidence" value="ECO:0007669"/>
    <property type="project" value="InterPro"/>
</dbReference>
<evidence type="ECO:0008006" key="8">
    <source>
        <dbReference type="Google" id="ProtNLM"/>
    </source>
</evidence>
<keyword evidence="5" id="KW-0732">Signal</keyword>
<dbReference type="SUPFAM" id="SSF51445">
    <property type="entry name" value="(Trans)glycosidases"/>
    <property type="match status" value="1"/>
</dbReference>
<dbReference type="PANTHER" id="PTHR10353:SF36">
    <property type="entry name" value="LP05116P"/>
    <property type="match status" value="1"/>
</dbReference>
<dbReference type="PRINTS" id="PR00131">
    <property type="entry name" value="GLHYDRLASE1"/>
</dbReference>
<accession>A0A5E4QAP5</accession>
<dbReference type="AlphaFoldDB" id="A0A5E4QAP5"/>
<dbReference type="PROSITE" id="PS00653">
    <property type="entry name" value="GLYCOSYL_HYDROL_F1_2"/>
    <property type="match status" value="1"/>
</dbReference>
<dbReference type="GO" id="GO:0008422">
    <property type="term" value="F:beta-glucosidase activity"/>
    <property type="evidence" value="ECO:0007669"/>
    <property type="project" value="TreeGrafter"/>
</dbReference>
<dbReference type="Pfam" id="PF00232">
    <property type="entry name" value="Glyco_hydro_1"/>
    <property type="match status" value="2"/>
</dbReference>
<comment type="similarity">
    <text evidence="1 4">Belongs to the glycosyl hydrolase 1 family.</text>
</comment>
<dbReference type="EMBL" id="FZQP02002092">
    <property type="protein sequence ID" value="VVC94670.1"/>
    <property type="molecule type" value="Genomic_DNA"/>
</dbReference>
<evidence type="ECO:0000256" key="1">
    <source>
        <dbReference type="ARBA" id="ARBA00010838"/>
    </source>
</evidence>
<dbReference type="InterPro" id="IPR001360">
    <property type="entry name" value="Glyco_hydro_1"/>
</dbReference>
<dbReference type="InterPro" id="IPR017853">
    <property type="entry name" value="GH"/>
</dbReference>